<protein>
    <submittedName>
        <fullName evidence="1">Uncharacterized protein</fullName>
    </submittedName>
</protein>
<gene>
    <name evidence="1" type="ORF">sS8_2022</name>
</gene>
<accession>A0A250KR08</accession>
<dbReference type="Proteomes" id="UP000266313">
    <property type="component" value="Chromosome"/>
</dbReference>
<evidence type="ECO:0000313" key="2">
    <source>
        <dbReference type="Proteomes" id="UP000266313"/>
    </source>
</evidence>
<dbReference type="AlphaFoldDB" id="A0A250KR08"/>
<name>A0A250KR08_9GAMM</name>
<keyword evidence="2" id="KW-1185">Reference proteome</keyword>
<sequence length="72" mass="7523">MRTAGNFGLVYVAFSGFRTNDRIHPGNQKPARSIAKEAVKKPSPTIYVPGGEFPAGDQCGASAPAARCLCVA</sequence>
<dbReference type="KEGG" id="mmai:sS8_2022"/>
<organism evidence="1 2">
    <name type="scientific">Methylocaldum marinum</name>
    <dbReference type="NCBI Taxonomy" id="1432792"/>
    <lineage>
        <taxon>Bacteria</taxon>
        <taxon>Pseudomonadati</taxon>
        <taxon>Pseudomonadota</taxon>
        <taxon>Gammaproteobacteria</taxon>
        <taxon>Methylococcales</taxon>
        <taxon>Methylococcaceae</taxon>
        <taxon>Methylocaldum</taxon>
    </lineage>
</organism>
<reference evidence="1 2" key="1">
    <citation type="submission" date="2016-12" db="EMBL/GenBank/DDBJ databases">
        <title>Genome sequencing of Methylocaldum marinum.</title>
        <authorList>
            <person name="Takeuchi M."/>
            <person name="Kamagata Y."/>
            <person name="Hiraoka S."/>
            <person name="Oshima K."/>
            <person name="Hattori M."/>
            <person name="Iwasaki W."/>
        </authorList>
    </citation>
    <scope>NUCLEOTIDE SEQUENCE [LARGE SCALE GENOMIC DNA]</scope>
    <source>
        <strain evidence="1 2">S8</strain>
    </source>
</reference>
<proteinExistence type="predicted"/>
<dbReference type="EMBL" id="AP017928">
    <property type="protein sequence ID" value="BBA33976.1"/>
    <property type="molecule type" value="Genomic_DNA"/>
</dbReference>
<evidence type="ECO:0000313" key="1">
    <source>
        <dbReference type="EMBL" id="BBA33976.1"/>
    </source>
</evidence>